<proteinExistence type="predicted"/>
<organism evidence="1 2">
    <name type="scientific">Brucella pseudogrignonensis</name>
    <dbReference type="NCBI Taxonomy" id="419475"/>
    <lineage>
        <taxon>Bacteria</taxon>
        <taxon>Pseudomonadati</taxon>
        <taxon>Pseudomonadota</taxon>
        <taxon>Alphaproteobacteria</taxon>
        <taxon>Hyphomicrobiales</taxon>
        <taxon>Brucellaceae</taxon>
        <taxon>Brucella/Ochrobactrum group</taxon>
        <taxon>Brucella</taxon>
    </lineage>
</organism>
<name>A0ABU1MF37_9HYPH</name>
<dbReference type="GO" id="GO:0004519">
    <property type="term" value="F:endonuclease activity"/>
    <property type="evidence" value="ECO:0007669"/>
    <property type="project" value="UniProtKB-KW"/>
</dbReference>
<evidence type="ECO:0000313" key="2">
    <source>
        <dbReference type="Proteomes" id="UP001184614"/>
    </source>
</evidence>
<dbReference type="SUPFAM" id="SSF50118">
    <property type="entry name" value="Cell growth inhibitor/plasmid maintenance toxic component"/>
    <property type="match status" value="1"/>
</dbReference>
<keyword evidence="2" id="KW-1185">Reference proteome</keyword>
<keyword evidence="1" id="KW-0378">Hydrolase</keyword>
<keyword evidence="1" id="KW-0540">Nuclease</keyword>
<dbReference type="Proteomes" id="UP001184614">
    <property type="component" value="Unassembled WGS sequence"/>
</dbReference>
<dbReference type="InterPro" id="IPR011067">
    <property type="entry name" value="Plasmid_toxin/cell-grow_inhib"/>
</dbReference>
<comment type="caution">
    <text evidence="1">The sequence shown here is derived from an EMBL/GenBank/DDBJ whole genome shotgun (WGS) entry which is preliminary data.</text>
</comment>
<gene>
    <name evidence="1" type="ORF">J2782_004402</name>
</gene>
<dbReference type="EMBL" id="JAVDQT010000013">
    <property type="protein sequence ID" value="MDR6434649.1"/>
    <property type="molecule type" value="Genomic_DNA"/>
</dbReference>
<evidence type="ECO:0000313" key="1">
    <source>
        <dbReference type="EMBL" id="MDR6434649.1"/>
    </source>
</evidence>
<dbReference type="Gene3D" id="2.30.30.110">
    <property type="match status" value="1"/>
</dbReference>
<keyword evidence="1" id="KW-0255">Endonuclease</keyword>
<dbReference type="RefSeq" id="WP_310016119.1">
    <property type="nucleotide sequence ID" value="NZ_JAVDQT010000013.1"/>
</dbReference>
<accession>A0ABU1MF37</accession>
<reference evidence="1 2" key="1">
    <citation type="submission" date="2023-07" db="EMBL/GenBank/DDBJ databases">
        <title>Sorghum-associated microbial communities from plants grown in Nebraska, USA.</title>
        <authorList>
            <person name="Schachtman D."/>
        </authorList>
    </citation>
    <scope>NUCLEOTIDE SEQUENCE [LARGE SCALE GENOMIC DNA]</scope>
    <source>
        <strain evidence="1 2">DS1730</strain>
    </source>
</reference>
<sequence>MEKVKRGDVYRISYLNNDSKRTQSEVVVVSPYAYNSVSGLAIVVPVIKQKFQKNAFAVELENTATGGFVRSDMPRVMNVEEFRGELIEKLPDDTVNEILARTITLFK</sequence>
<protein>
    <submittedName>
        <fullName evidence="1">mRNA-degrading endonuclease toxin of MazEF toxin-antitoxin module</fullName>
    </submittedName>
</protein>